<dbReference type="AlphaFoldDB" id="S7TWU9"/>
<dbReference type="eggNOG" id="ENOG5032RCD">
    <property type="taxonomic scope" value="Bacteria"/>
</dbReference>
<name>S7TWU9_DESML</name>
<dbReference type="OrthoDB" id="5419884at2"/>
<evidence type="ECO:0000313" key="2">
    <source>
        <dbReference type="Proteomes" id="UP000014977"/>
    </source>
</evidence>
<organism evidence="1 2">
    <name type="scientific">Desulfococcus multivorans DSM 2059</name>
    <dbReference type="NCBI Taxonomy" id="1121405"/>
    <lineage>
        <taxon>Bacteria</taxon>
        <taxon>Pseudomonadati</taxon>
        <taxon>Thermodesulfobacteriota</taxon>
        <taxon>Desulfobacteria</taxon>
        <taxon>Desulfobacterales</taxon>
        <taxon>Desulfococcaceae</taxon>
        <taxon>Desulfococcus</taxon>
    </lineage>
</organism>
<dbReference type="EMBL" id="ATHJ01000074">
    <property type="protein sequence ID" value="EPR41572.1"/>
    <property type="molecule type" value="Genomic_DNA"/>
</dbReference>
<reference evidence="1 2" key="1">
    <citation type="journal article" date="2013" name="Genome Announc.">
        <title>Draft genome sequences for three mercury-methylating, sulfate-reducing bacteria.</title>
        <authorList>
            <person name="Brown S.D."/>
            <person name="Hurt R.A.Jr."/>
            <person name="Gilmour C.C."/>
            <person name="Elias D.A."/>
        </authorList>
    </citation>
    <scope>NUCLEOTIDE SEQUENCE [LARGE SCALE GENOMIC DNA]</scope>
    <source>
        <strain evidence="1 2">DSM 2059</strain>
    </source>
</reference>
<protein>
    <submittedName>
        <fullName evidence="1">Uncharacterized protein</fullName>
    </submittedName>
</protein>
<accession>S7TWU9</accession>
<dbReference type="Proteomes" id="UP000014977">
    <property type="component" value="Unassembled WGS sequence"/>
</dbReference>
<proteinExistence type="predicted"/>
<evidence type="ECO:0000313" key="1">
    <source>
        <dbReference type="EMBL" id="EPR41572.1"/>
    </source>
</evidence>
<sequence>MPFGKGSAFRGWVLIVALATLGCDADGPSPGNRLRVPRGYVDRLEIRLDGRVVTFGPFVGYYFAPDDPQDLSRLRFVCFNERRFYTRDLVENALLFTGEARLTTLPDTGGDIPSTGRISPIFFPEAPKAWLDTRPEPAEEWVHFHSGYDARGAVLTGYWLRHVGAAEFTYDMGGRVGAGSPLYHRVSRGPDLGFGRIVEFDRGPS</sequence>
<gene>
    <name evidence="1" type="ORF">dsmv_2005</name>
</gene>
<dbReference type="RefSeq" id="WP_020876436.1">
    <property type="nucleotide sequence ID" value="NZ_ATHJ01000074.1"/>
</dbReference>
<dbReference type="PATRIC" id="fig|1121405.3.peg.1526"/>
<comment type="caution">
    <text evidence="1">The sequence shown here is derived from an EMBL/GenBank/DDBJ whole genome shotgun (WGS) entry which is preliminary data.</text>
</comment>
<keyword evidence="2" id="KW-1185">Reference proteome</keyword>
<dbReference type="STRING" id="897.B2D07_08940"/>
<dbReference type="PROSITE" id="PS51257">
    <property type="entry name" value="PROKAR_LIPOPROTEIN"/>
    <property type="match status" value="1"/>
</dbReference>